<dbReference type="EMBL" id="CAJNOQ010053568">
    <property type="protein sequence ID" value="CAF1656024.1"/>
    <property type="molecule type" value="Genomic_DNA"/>
</dbReference>
<evidence type="ECO:0000313" key="1">
    <source>
        <dbReference type="EMBL" id="CAF1656024.1"/>
    </source>
</evidence>
<reference evidence="1" key="1">
    <citation type="submission" date="2021-02" db="EMBL/GenBank/DDBJ databases">
        <authorList>
            <person name="Nowell W R."/>
        </authorList>
    </citation>
    <scope>NUCLEOTIDE SEQUENCE</scope>
</reference>
<accession>A0A816F7Q0</accession>
<dbReference type="EMBL" id="CAJOBC010125670">
    <property type="protein sequence ID" value="CAF4593803.1"/>
    <property type="molecule type" value="Genomic_DNA"/>
</dbReference>
<dbReference type="AlphaFoldDB" id="A0A816F7Q0"/>
<protein>
    <submittedName>
        <fullName evidence="1">Uncharacterized protein</fullName>
    </submittedName>
</protein>
<name>A0A816F7Q0_9BILA</name>
<evidence type="ECO:0000313" key="2">
    <source>
        <dbReference type="EMBL" id="CAF4593803.1"/>
    </source>
</evidence>
<evidence type="ECO:0000313" key="3">
    <source>
        <dbReference type="Proteomes" id="UP000663829"/>
    </source>
</evidence>
<keyword evidence="3" id="KW-1185">Reference proteome</keyword>
<sequence>MNVNVQLIPEHLKCVKLNYVLKTNFIDDPTQLEGLDLTPKPGNCPNYWPAGGGGAKTYIGPDALCGGIEKCYEAAGGMTLTLHPFNTQWAFFARASGL</sequence>
<dbReference type="Proteomes" id="UP000663829">
    <property type="component" value="Unassembled WGS sequence"/>
</dbReference>
<comment type="caution">
    <text evidence="1">The sequence shown here is derived from an EMBL/GenBank/DDBJ whole genome shotgun (WGS) entry which is preliminary data.</text>
</comment>
<dbReference type="Proteomes" id="UP000681722">
    <property type="component" value="Unassembled WGS sequence"/>
</dbReference>
<organism evidence="1 3">
    <name type="scientific">Didymodactylos carnosus</name>
    <dbReference type="NCBI Taxonomy" id="1234261"/>
    <lineage>
        <taxon>Eukaryota</taxon>
        <taxon>Metazoa</taxon>
        <taxon>Spiralia</taxon>
        <taxon>Gnathifera</taxon>
        <taxon>Rotifera</taxon>
        <taxon>Eurotatoria</taxon>
        <taxon>Bdelloidea</taxon>
        <taxon>Philodinida</taxon>
        <taxon>Philodinidae</taxon>
        <taxon>Didymodactylos</taxon>
    </lineage>
</organism>
<gene>
    <name evidence="1" type="ORF">GPM918_LOCUS45759</name>
    <name evidence="2" type="ORF">SRO942_LOCUS48600</name>
</gene>
<proteinExistence type="predicted"/>